<gene>
    <name evidence="8" type="primary">LOC140038759</name>
</gene>
<keyword evidence="4" id="KW-0961">Cell wall biogenesis/degradation</keyword>
<dbReference type="InterPro" id="IPR000070">
    <property type="entry name" value="Pectinesterase_cat"/>
</dbReference>
<dbReference type="Gene3D" id="2.160.20.10">
    <property type="entry name" value="Single-stranded right-handed beta-helix, Pectin lyase-like"/>
    <property type="match status" value="2"/>
</dbReference>
<name>A0ABM4X7V6_COFAR</name>
<reference evidence="8" key="1">
    <citation type="submission" date="2025-08" db="UniProtKB">
        <authorList>
            <consortium name="RefSeq"/>
        </authorList>
    </citation>
    <scope>IDENTIFICATION</scope>
    <source>
        <tissue evidence="8">Leaves</tissue>
    </source>
</reference>
<feature type="domain" description="Pectinesterase catalytic" evidence="6">
    <location>
        <begin position="60"/>
        <end position="146"/>
    </location>
</feature>
<comment type="catalytic activity">
    <reaction evidence="5">
        <text>[(1-&gt;4)-alpha-D-galacturonosyl methyl ester](n) + n H2O = [(1-&gt;4)-alpha-D-galacturonosyl](n) + n methanol + n H(+)</text>
        <dbReference type="Rhea" id="RHEA:22380"/>
        <dbReference type="Rhea" id="RHEA-COMP:14570"/>
        <dbReference type="Rhea" id="RHEA-COMP:14573"/>
        <dbReference type="ChEBI" id="CHEBI:15377"/>
        <dbReference type="ChEBI" id="CHEBI:15378"/>
        <dbReference type="ChEBI" id="CHEBI:17790"/>
        <dbReference type="ChEBI" id="CHEBI:140522"/>
        <dbReference type="ChEBI" id="CHEBI:140523"/>
        <dbReference type="EC" id="3.1.1.11"/>
    </reaction>
</comment>
<dbReference type="InterPro" id="IPR011050">
    <property type="entry name" value="Pectin_lyase_fold/virulence"/>
</dbReference>
<proteinExistence type="predicted"/>
<evidence type="ECO:0000256" key="5">
    <source>
        <dbReference type="ARBA" id="ARBA00047928"/>
    </source>
</evidence>
<evidence type="ECO:0000256" key="4">
    <source>
        <dbReference type="ARBA" id="ARBA00023316"/>
    </source>
</evidence>
<evidence type="ECO:0000256" key="2">
    <source>
        <dbReference type="ARBA" id="ARBA00022801"/>
    </source>
</evidence>
<sequence>MHQALALHVTANESIFHNYQLDGHQNTLYAYNHRQFYCNVPSVLPLILALGILEQSSKIAHPSYRASQGRPWNLFSRTIIMDPDIDTIIHTDGWARWLDDQNTGTCWYAEIENRGAGTNQTKRVTWPSIKKITEKDAVQFIAEQFFGRS</sequence>
<keyword evidence="3" id="KW-0063">Aspartyl esterase</keyword>
<accession>A0ABM4X7V6</accession>
<evidence type="ECO:0000313" key="8">
    <source>
        <dbReference type="RefSeq" id="XP_071940125.1"/>
    </source>
</evidence>
<dbReference type="SUPFAM" id="SSF51126">
    <property type="entry name" value="Pectin lyase-like"/>
    <property type="match status" value="1"/>
</dbReference>
<evidence type="ECO:0000313" key="7">
    <source>
        <dbReference type="Proteomes" id="UP001652660"/>
    </source>
</evidence>
<dbReference type="Pfam" id="PF01095">
    <property type="entry name" value="Pectinesterase"/>
    <property type="match status" value="2"/>
</dbReference>
<dbReference type="InterPro" id="IPR012334">
    <property type="entry name" value="Pectin_lyas_fold"/>
</dbReference>
<protein>
    <submittedName>
        <fullName evidence="8">Probable pectinesterase/pectinesterase inhibitor 58</fullName>
    </submittedName>
</protein>
<dbReference type="GeneID" id="140038759"/>
<dbReference type="Proteomes" id="UP001652660">
    <property type="component" value="Chromosome 3e"/>
</dbReference>
<dbReference type="PANTHER" id="PTHR31707">
    <property type="entry name" value="PECTINESTERASE"/>
    <property type="match status" value="1"/>
</dbReference>
<evidence type="ECO:0000256" key="3">
    <source>
        <dbReference type="ARBA" id="ARBA00023085"/>
    </source>
</evidence>
<comment type="pathway">
    <text evidence="1">Glycan metabolism; pectin degradation; 2-dehydro-3-deoxy-D-gluconate from pectin: step 1/5.</text>
</comment>
<keyword evidence="2" id="KW-0378">Hydrolase</keyword>
<dbReference type="RefSeq" id="XP_071940125.1">
    <property type="nucleotide sequence ID" value="XM_072084024.1"/>
</dbReference>
<feature type="domain" description="Pectinesterase catalytic" evidence="6">
    <location>
        <begin position="2"/>
        <end position="39"/>
    </location>
</feature>
<keyword evidence="7" id="KW-1185">Reference proteome</keyword>
<evidence type="ECO:0000256" key="1">
    <source>
        <dbReference type="ARBA" id="ARBA00005184"/>
    </source>
</evidence>
<evidence type="ECO:0000259" key="6">
    <source>
        <dbReference type="Pfam" id="PF01095"/>
    </source>
</evidence>
<organism evidence="7 8">
    <name type="scientific">Coffea arabica</name>
    <name type="common">Arabian coffee</name>
    <dbReference type="NCBI Taxonomy" id="13443"/>
    <lineage>
        <taxon>Eukaryota</taxon>
        <taxon>Viridiplantae</taxon>
        <taxon>Streptophyta</taxon>
        <taxon>Embryophyta</taxon>
        <taxon>Tracheophyta</taxon>
        <taxon>Spermatophyta</taxon>
        <taxon>Magnoliopsida</taxon>
        <taxon>eudicotyledons</taxon>
        <taxon>Gunneridae</taxon>
        <taxon>Pentapetalae</taxon>
        <taxon>asterids</taxon>
        <taxon>lamiids</taxon>
        <taxon>Gentianales</taxon>
        <taxon>Rubiaceae</taxon>
        <taxon>Ixoroideae</taxon>
        <taxon>Gardenieae complex</taxon>
        <taxon>Bertiereae - Coffeeae clade</taxon>
        <taxon>Coffeeae</taxon>
        <taxon>Coffea</taxon>
    </lineage>
</organism>